<evidence type="ECO:0000313" key="2">
    <source>
        <dbReference type="EMBL" id="KAF2113192.1"/>
    </source>
</evidence>
<name>A0A6A5Z183_9PLEO</name>
<accession>A0A6A5Z183</accession>
<feature type="region of interest" description="Disordered" evidence="1">
    <location>
        <begin position="1"/>
        <end position="30"/>
    </location>
</feature>
<evidence type="ECO:0000256" key="1">
    <source>
        <dbReference type="SAM" id="MobiDB-lite"/>
    </source>
</evidence>
<feature type="compositionally biased region" description="Low complexity" evidence="1">
    <location>
        <begin position="1"/>
        <end position="13"/>
    </location>
</feature>
<organism evidence="2 3">
    <name type="scientific">Lophiotrema nucula</name>
    <dbReference type="NCBI Taxonomy" id="690887"/>
    <lineage>
        <taxon>Eukaryota</taxon>
        <taxon>Fungi</taxon>
        <taxon>Dikarya</taxon>
        <taxon>Ascomycota</taxon>
        <taxon>Pezizomycotina</taxon>
        <taxon>Dothideomycetes</taxon>
        <taxon>Pleosporomycetidae</taxon>
        <taxon>Pleosporales</taxon>
        <taxon>Lophiotremataceae</taxon>
        <taxon>Lophiotrema</taxon>
    </lineage>
</organism>
<gene>
    <name evidence="2" type="ORF">BDV96DRAFT_601385</name>
</gene>
<dbReference type="AlphaFoldDB" id="A0A6A5Z183"/>
<protein>
    <submittedName>
        <fullName evidence="2">Uncharacterized protein</fullName>
    </submittedName>
</protein>
<sequence length="288" mass="32402">MSSSQPSSSNAASLHPLSPRGTPLSDDDQGSGTLISPDLVRVCSLSKYCLICGCVDDLDDKAWYICHRHHVSVVDSEQDFLNRAALGVFLPYIQARRSECNKIFEWDTVEPGRIRVFSKTMPGGSMLNLSSYTEYQASRIRDCLVVNQECENSTDNEADNVRSMFLSAPTSPVKDVWEMHYNAVDPHEFSHYAFQILLKDGRRFYLDLTGKQFGPDWPLLMAAEDYRPRFVKSLIDLQLLGGYQPPLNPTLYTNLDVLLSTSLEHIPPPVPIASQHLHNARLQVIQLS</sequence>
<dbReference type="Proteomes" id="UP000799770">
    <property type="component" value="Unassembled WGS sequence"/>
</dbReference>
<dbReference type="EMBL" id="ML977328">
    <property type="protein sequence ID" value="KAF2113192.1"/>
    <property type="molecule type" value="Genomic_DNA"/>
</dbReference>
<keyword evidence="3" id="KW-1185">Reference proteome</keyword>
<evidence type="ECO:0000313" key="3">
    <source>
        <dbReference type="Proteomes" id="UP000799770"/>
    </source>
</evidence>
<proteinExistence type="predicted"/>
<reference evidence="2" key="1">
    <citation type="journal article" date="2020" name="Stud. Mycol.">
        <title>101 Dothideomycetes genomes: a test case for predicting lifestyles and emergence of pathogens.</title>
        <authorList>
            <person name="Haridas S."/>
            <person name="Albert R."/>
            <person name="Binder M."/>
            <person name="Bloem J."/>
            <person name="Labutti K."/>
            <person name="Salamov A."/>
            <person name="Andreopoulos B."/>
            <person name="Baker S."/>
            <person name="Barry K."/>
            <person name="Bills G."/>
            <person name="Bluhm B."/>
            <person name="Cannon C."/>
            <person name="Castanera R."/>
            <person name="Culley D."/>
            <person name="Daum C."/>
            <person name="Ezra D."/>
            <person name="Gonzalez J."/>
            <person name="Henrissat B."/>
            <person name="Kuo A."/>
            <person name="Liang C."/>
            <person name="Lipzen A."/>
            <person name="Lutzoni F."/>
            <person name="Magnuson J."/>
            <person name="Mondo S."/>
            <person name="Nolan M."/>
            <person name="Ohm R."/>
            <person name="Pangilinan J."/>
            <person name="Park H.-J."/>
            <person name="Ramirez L."/>
            <person name="Alfaro M."/>
            <person name="Sun H."/>
            <person name="Tritt A."/>
            <person name="Yoshinaga Y."/>
            <person name="Zwiers L.-H."/>
            <person name="Turgeon B."/>
            <person name="Goodwin S."/>
            <person name="Spatafora J."/>
            <person name="Crous P."/>
            <person name="Grigoriev I."/>
        </authorList>
    </citation>
    <scope>NUCLEOTIDE SEQUENCE</scope>
    <source>
        <strain evidence="2">CBS 627.86</strain>
    </source>
</reference>
<dbReference type="OrthoDB" id="3791448at2759"/>